<dbReference type="KEGG" id="gax:Pan161_45050"/>
<reference evidence="1 2" key="1">
    <citation type="submission" date="2019-02" db="EMBL/GenBank/DDBJ databases">
        <title>Deep-cultivation of Planctomycetes and their phenomic and genomic characterization uncovers novel biology.</title>
        <authorList>
            <person name="Wiegand S."/>
            <person name="Jogler M."/>
            <person name="Boedeker C."/>
            <person name="Pinto D."/>
            <person name="Vollmers J."/>
            <person name="Rivas-Marin E."/>
            <person name="Kohn T."/>
            <person name="Peeters S.H."/>
            <person name="Heuer A."/>
            <person name="Rast P."/>
            <person name="Oberbeckmann S."/>
            <person name="Bunk B."/>
            <person name="Jeske O."/>
            <person name="Meyerdierks A."/>
            <person name="Storesund J.E."/>
            <person name="Kallscheuer N."/>
            <person name="Luecker S."/>
            <person name="Lage O.M."/>
            <person name="Pohl T."/>
            <person name="Merkel B.J."/>
            <person name="Hornburger P."/>
            <person name="Mueller R.-W."/>
            <person name="Bruemmer F."/>
            <person name="Labrenz M."/>
            <person name="Spormann A.M."/>
            <person name="Op den Camp H."/>
            <person name="Overmann J."/>
            <person name="Amann R."/>
            <person name="Jetten M.S.M."/>
            <person name="Mascher T."/>
            <person name="Medema M.H."/>
            <person name="Devos D.P."/>
            <person name="Kaster A.-K."/>
            <person name="Ovreas L."/>
            <person name="Rohde M."/>
            <person name="Galperin M.Y."/>
            <person name="Jogler C."/>
        </authorList>
    </citation>
    <scope>NUCLEOTIDE SEQUENCE [LARGE SCALE GENOMIC DNA]</scope>
    <source>
        <strain evidence="1 2">Pan161</strain>
    </source>
</reference>
<dbReference type="Proteomes" id="UP000316855">
    <property type="component" value="Chromosome"/>
</dbReference>
<organism evidence="1 2">
    <name type="scientific">Gimesia algae</name>
    <dbReference type="NCBI Taxonomy" id="2527971"/>
    <lineage>
        <taxon>Bacteria</taxon>
        <taxon>Pseudomonadati</taxon>
        <taxon>Planctomycetota</taxon>
        <taxon>Planctomycetia</taxon>
        <taxon>Planctomycetales</taxon>
        <taxon>Planctomycetaceae</taxon>
        <taxon>Gimesia</taxon>
    </lineage>
</organism>
<protein>
    <submittedName>
        <fullName evidence="1">Uncharacterized protein</fullName>
    </submittedName>
</protein>
<proteinExistence type="predicted"/>
<keyword evidence="2" id="KW-1185">Reference proteome</keyword>
<evidence type="ECO:0000313" key="2">
    <source>
        <dbReference type="Proteomes" id="UP000316855"/>
    </source>
</evidence>
<dbReference type="InterPro" id="IPR046677">
    <property type="entry name" value="DUF6547"/>
</dbReference>
<dbReference type="EMBL" id="CP036343">
    <property type="protein sequence ID" value="QDT92834.1"/>
    <property type="molecule type" value="Genomic_DNA"/>
</dbReference>
<dbReference type="RefSeq" id="WP_145230805.1">
    <property type="nucleotide sequence ID" value="NZ_CP036343.1"/>
</dbReference>
<dbReference type="Pfam" id="PF20184">
    <property type="entry name" value="DUF6547"/>
    <property type="match status" value="1"/>
</dbReference>
<gene>
    <name evidence="1" type="ORF">Pan161_45050</name>
</gene>
<dbReference type="OrthoDB" id="6387628at2"/>
<accession>A0A517VIK3</accession>
<evidence type="ECO:0000313" key="1">
    <source>
        <dbReference type="EMBL" id="QDT92834.1"/>
    </source>
</evidence>
<sequence length="129" mass="14377">MSAPQTALNVYQAIIDEFVGKTRLYGSSSSVGECGVFSKAPDHAKYNEFIETLNPTQRLILSEMLQEERDDAIHDLLASLSGWIDCQDVGLTYQGKPMPVDLSGMGLHGDYVGRRDGWEWPSEREPEDP</sequence>
<dbReference type="AlphaFoldDB" id="A0A517VIK3"/>
<name>A0A517VIK3_9PLAN</name>